<dbReference type="PANTHER" id="PTHR47752">
    <property type="entry name" value="HTH-TYPE TRANSCRIPTIONAL REPRESSOR FABR"/>
    <property type="match status" value="1"/>
</dbReference>
<organism evidence="5 6">
    <name type="scientific">Acinetobacter lwoffii</name>
    <dbReference type="NCBI Taxonomy" id="28090"/>
    <lineage>
        <taxon>Bacteria</taxon>
        <taxon>Pseudomonadati</taxon>
        <taxon>Pseudomonadota</taxon>
        <taxon>Gammaproteobacteria</taxon>
        <taxon>Moraxellales</taxon>
        <taxon>Moraxellaceae</taxon>
        <taxon>Acinetobacter</taxon>
    </lineage>
</organism>
<evidence type="ECO:0000313" key="4">
    <source>
        <dbReference type="EMBL" id="MDP1447614.1"/>
    </source>
</evidence>
<dbReference type="InterPro" id="IPR050692">
    <property type="entry name" value="HTH_transcr_repressor_FabR"/>
</dbReference>
<feature type="DNA-binding region" description="H-T-H motif" evidence="2">
    <location>
        <begin position="33"/>
        <end position="52"/>
    </location>
</feature>
<dbReference type="Gene3D" id="1.10.10.60">
    <property type="entry name" value="Homeodomain-like"/>
    <property type="match status" value="1"/>
</dbReference>
<feature type="domain" description="HTH tetR-type" evidence="3">
    <location>
        <begin position="9"/>
        <end position="70"/>
    </location>
</feature>
<name>A0A6N1MDN1_ACILW</name>
<dbReference type="PROSITE" id="PS50977">
    <property type="entry name" value="HTH_TETR_2"/>
    <property type="match status" value="1"/>
</dbReference>
<accession>A0A6N1MDN1</accession>
<evidence type="ECO:0000313" key="5">
    <source>
        <dbReference type="EMBL" id="QKU20159.1"/>
    </source>
</evidence>
<dbReference type="EMBL" id="JAUUUS010000108">
    <property type="protein sequence ID" value="MDP1447614.1"/>
    <property type="molecule type" value="Genomic_DNA"/>
</dbReference>
<evidence type="ECO:0000313" key="6">
    <source>
        <dbReference type="Proteomes" id="UP000509126"/>
    </source>
</evidence>
<evidence type="ECO:0000256" key="2">
    <source>
        <dbReference type="PROSITE-ProRule" id="PRU00335"/>
    </source>
</evidence>
<evidence type="ECO:0000259" key="3">
    <source>
        <dbReference type="PROSITE" id="PS50977"/>
    </source>
</evidence>
<dbReference type="PANTHER" id="PTHR47752:SF1">
    <property type="entry name" value="HTH-TYPE TRANSCRIPTIONAL REPRESSOR FABR"/>
    <property type="match status" value="1"/>
</dbReference>
<dbReference type="RefSeq" id="WP_005105295.1">
    <property type="nucleotide sequence ID" value="NZ_CP054803.1"/>
</dbReference>
<sequence length="233" mass="26597">MSLREDRKQQSHQALLDATLAFSSQGRAFSTISLREVANAVGLVPTAFYRHFQDMNQLGLELLDQVAIHIKGVLNQLGQAYLYQPNTRTHTGLELFFQAVEYHPEPWIFFVAERWGGSDVLRAGIEREIRFLAEDVMHELAKMQSTRHIQAPQDLQALAQMLIELSLNWAMGWIHLQHQADPELRRTQSTAFKTQSILQMQLLLHGILHWYRRPAETVETAGPVLNEAVIPPA</sequence>
<evidence type="ECO:0000256" key="1">
    <source>
        <dbReference type="ARBA" id="ARBA00023125"/>
    </source>
</evidence>
<keyword evidence="1 2" id="KW-0238">DNA-binding</keyword>
<protein>
    <submittedName>
        <fullName evidence="5">TetR family transcriptional regulator</fullName>
    </submittedName>
</protein>
<proteinExistence type="predicted"/>
<reference evidence="4" key="2">
    <citation type="submission" date="2023-07" db="EMBL/GenBank/DDBJ databases">
        <title>Dynamics of blaOXA-23 gene transmission in Acinetobacter spp. from contaminated veterinary surfaces.</title>
        <authorList>
            <person name="Moreira Da Silva J."/>
            <person name="Menezes J."/>
            <person name="Fernandes L."/>
            <person name="Marques C."/>
            <person name="Amaral A."/>
            <person name="Timofte D."/>
            <person name="Pomba C."/>
        </authorList>
    </citation>
    <scope>NUCLEOTIDE SEQUENCE</scope>
    <source>
        <strain evidence="4">CMVB11Z4A1</strain>
    </source>
</reference>
<dbReference type="InterPro" id="IPR001647">
    <property type="entry name" value="HTH_TetR"/>
</dbReference>
<dbReference type="Gene3D" id="1.10.357.10">
    <property type="entry name" value="Tetracycline Repressor, domain 2"/>
    <property type="match status" value="1"/>
</dbReference>
<dbReference type="Proteomes" id="UP001242129">
    <property type="component" value="Unassembled WGS sequence"/>
</dbReference>
<gene>
    <name evidence="5" type="ORF">FOB19_01045</name>
    <name evidence="4" type="ORF">Q8G51_07280</name>
</gene>
<reference evidence="5 6" key="1">
    <citation type="submission" date="2019-11" db="EMBL/GenBank/DDBJ databases">
        <title>FDA dAtabase for Regulatory Grade micrObial Sequences (FDA-ARGOS): Supporting development and validation of Infectious Disease Dx tests.</title>
        <authorList>
            <person name="Patel R."/>
            <person name="Rucinski S."/>
            <person name="Tallon L."/>
            <person name="Sadzewicz L."/>
            <person name="Vavikolanu K."/>
            <person name="Mehta A."/>
            <person name="Aluvathingal J."/>
            <person name="Nadendla S."/>
            <person name="Nandy P."/>
            <person name="Geyer C."/>
            <person name="Yan Y."/>
            <person name="Sichtig H."/>
        </authorList>
    </citation>
    <scope>NUCLEOTIDE SEQUENCE [LARGE SCALE GENOMIC DNA]</scope>
    <source>
        <strain evidence="5 6">FDAARGOS_557</strain>
    </source>
</reference>
<dbReference type="SUPFAM" id="SSF46689">
    <property type="entry name" value="Homeodomain-like"/>
    <property type="match status" value="1"/>
</dbReference>
<dbReference type="GO" id="GO:0003677">
    <property type="term" value="F:DNA binding"/>
    <property type="evidence" value="ECO:0007669"/>
    <property type="project" value="UniProtKB-UniRule"/>
</dbReference>
<dbReference type="AlphaFoldDB" id="A0A6N1MDN1"/>
<dbReference type="InterPro" id="IPR009057">
    <property type="entry name" value="Homeodomain-like_sf"/>
</dbReference>
<dbReference type="Proteomes" id="UP000509126">
    <property type="component" value="Chromosome"/>
</dbReference>
<dbReference type="EMBL" id="CP054803">
    <property type="protein sequence ID" value="QKU20159.1"/>
    <property type="molecule type" value="Genomic_DNA"/>
</dbReference>